<dbReference type="Proteomes" id="UP000646426">
    <property type="component" value="Unassembled WGS sequence"/>
</dbReference>
<dbReference type="AlphaFoldDB" id="A0A918SSI6"/>
<keyword evidence="1" id="KW-1133">Transmembrane helix</keyword>
<reference evidence="2" key="2">
    <citation type="submission" date="2020-09" db="EMBL/GenBank/DDBJ databases">
        <authorList>
            <person name="Sun Q."/>
            <person name="Kim S."/>
        </authorList>
    </citation>
    <scope>NUCLEOTIDE SEQUENCE</scope>
    <source>
        <strain evidence="2">KCTC 23077</strain>
    </source>
</reference>
<dbReference type="RefSeq" id="WP_189452200.1">
    <property type="nucleotide sequence ID" value="NZ_BMYD01000001.1"/>
</dbReference>
<organism evidence="2 3">
    <name type="scientific">Cognatilysobacter bugurensis</name>
    <dbReference type="NCBI Taxonomy" id="543356"/>
    <lineage>
        <taxon>Bacteria</taxon>
        <taxon>Pseudomonadati</taxon>
        <taxon>Pseudomonadota</taxon>
        <taxon>Gammaproteobacteria</taxon>
        <taxon>Lysobacterales</taxon>
        <taxon>Lysobacteraceae</taxon>
        <taxon>Cognatilysobacter</taxon>
    </lineage>
</organism>
<keyword evidence="1" id="KW-0472">Membrane</keyword>
<reference evidence="2" key="1">
    <citation type="journal article" date="2014" name="Int. J. Syst. Evol. Microbiol.">
        <title>Complete genome sequence of Corynebacterium casei LMG S-19264T (=DSM 44701T), isolated from a smear-ripened cheese.</title>
        <authorList>
            <consortium name="US DOE Joint Genome Institute (JGI-PGF)"/>
            <person name="Walter F."/>
            <person name="Albersmeier A."/>
            <person name="Kalinowski J."/>
            <person name="Ruckert C."/>
        </authorList>
    </citation>
    <scope>NUCLEOTIDE SEQUENCE</scope>
    <source>
        <strain evidence="2">KCTC 23077</strain>
    </source>
</reference>
<evidence type="ECO:0000313" key="2">
    <source>
        <dbReference type="EMBL" id="GHA68601.1"/>
    </source>
</evidence>
<name>A0A918SSI6_9GAMM</name>
<protein>
    <submittedName>
        <fullName evidence="2">Uncharacterized protein</fullName>
    </submittedName>
</protein>
<feature type="transmembrane region" description="Helical" evidence="1">
    <location>
        <begin position="42"/>
        <end position="61"/>
    </location>
</feature>
<keyword evidence="3" id="KW-1185">Reference proteome</keyword>
<gene>
    <name evidence="2" type="ORF">GCM10007067_00560</name>
</gene>
<evidence type="ECO:0000256" key="1">
    <source>
        <dbReference type="SAM" id="Phobius"/>
    </source>
</evidence>
<accession>A0A918SSI6</accession>
<sequence>MIAALLSAGRGEATRGPVLIAALLVAYTAGFALALRTSFVPSALIALVSTLLSAALIWLAGRIV</sequence>
<proteinExistence type="predicted"/>
<evidence type="ECO:0000313" key="3">
    <source>
        <dbReference type="Proteomes" id="UP000646426"/>
    </source>
</evidence>
<dbReference type="EMBL" id="BMYD01000001">
    <property type="protein sequence ID" value="GHA68601.1"/>
    <property type="molecule type" value="Genomic_DNA"/>
</dbReference>
<comment type="caution">
    <text evidence="2">The sequence shown here is derived from an EMBL/GenBank/DDBJ whole genome shotgun (WGS) entry which is preliminary data.</text>
</comment>
<feature type="transmembrane region" description="Helical" evidence="1">
    <location>
        <begin position="16"/>
        <end position="35"/>
    </location>
</feature>
<keyword evidence="1" id="KW-0812">Transmembrane</keyword>